<gene>
    <name evidence="3" type="ORF">CUNI_LOCUS21974</name>
</gene>
<dbReference type="Proteomes" id="UP000678393">
    <property type="component" value="Unassembled WGS sequence"/>
</dbReference>
<sequence>MQSNDGSAQTAIETPSPAQQYIVIPARRNVRQFGQHDGPTVEDYLREVRSVWRTGALSREDRLDVILDSITSRVRRELKLHSPDEDPEEMLQVMLRIYGEKRSMQELLSAFYSTHQNPRENLHEFSHRLHQLYEEIVIAQTMHGLTPLSERSLRDQFASQIKDDLARRMLKERLLQEPNLTFLEVRKCALRWAGAKVTAQTEVSAVEAQQNQRQNIREENVVVSDRQSRPGDSANRSSTNSEIESLRKDMKELK</sequence>
<evidence type="ECO:0000313" key="4">
    <source>
        <dbReference type="Proteomes" id="UP000678393"/>
    </source>
</evidence>
<protein>
    <recommendedName>
        <fullName evidence="2">Paraneoplastic antigen Ma-like C-terminal domain-containing protein</fullName>
    </recommendedName>
</protein>
<dbReference type="OrthoDB" id="6132286at2759"/>
<comment type="caution">
    <text evidence="3">The sequence shown here is derived from an EMBL/GenBank/DDBJ whole genome shotgun (WGS) entry which is preliminary data.</text>
</comment>
<organism evidence="3 4">
    <name type="scientific">Candidula unifasciata</name>
    <dbReference type="NCBI Taxonomy" id="100452"/>
    <lineage>
        <taxon>Eukaryota</taxon>
        <taxon>Metazoa</taxon>
        <taxon>Spiralia</taxon>
        <taxon>Lophotrochozoa</taxon>
        <taxon>Mollusca</taxon>
        <taxon>Gastropoda</taxon>
        <taxon>Heterobranchia</taxon>
        <taxon>Euthyneura</taxon>
        <taxon>Panpulmonata</taxon>
        <taxon>Eupulmonata</taxon>
        <taxon>Stylommatophora</taxon>
        <taxon>Helicina</taxon>
        <taxon>Helicoidea</taxon>
        <taxon>Geomitridae</taxon>
        <taxon>Candidula</taxon>
    </lineage>
</organism>
<reference evidence="3" key="1">
    <citation type="submission" date="2021-04" db="EMBL/GenBank/DDBJ databases">
        <authorList>
            <consortium name="Molecular Ecology Group"/>
        </authorList>
    </citation>
    <scope>NUCLEOTIDE SEQUENCE</scope>
</reference>
<dbReference type="AlphaFoldDB" id="A0A8S4ABQ1"/>
<name>A0A8S4ABQ1_9EUPU</name>
<accession>A0A8S4ABQ1</accession>
<evidence type="ECO:0000259" key="2">
    <source>
        <dbReference type="Pfam" id="PF14893"/>
    </source>
</evidence>
<proteinExistence type="predicted"/>
<dbReference type="EMBL" id="CAJHNH020008531">
    <property type="protein sequence ID" value="CAG5136416.1"/>
    <property type="molecule type" value="Genomic_DNA"/>
</dbReference>
<feature type="compositionally biased region" description="Basic and acidic residues" evidence="1">
    <location>
        <begin position="244"/>
        <end position="254"/>
    </location>
</feature>
<evidence type="ECO:0000313" key="3">
    <source>
        <dbReference type="EMBL" id="CAG5136416.1"/>
    </source>
</evidence>
<feature type="region of interest" description="Disordered" evidence="1">
    <location>
        <begin position="216"/>
        <end position="254"/>
    </location>
</feature>
<feature type="domain" description="Paraneoplastic antigen Ma-like C-terminal" evidence="2">
    <location>
        <begin position="47"/>
        <end position="144"/>
    </location>
</feature>
<keyword evidence="4" id="KW-1185">Reference proteome</keyword>
<dbReference type="Pfam" id="PF14893">
    <property type="entry name" value="PNMA"/>
    <property type="match status" value="1"/>
</dbReference>
<dbReference type="InterPro" id="IPR048270">
    <property type="entry name" value="PNMA_C"/>
</dbReference>
<feature type="compositionally biased region" description="Polar residues" evidence="1">
    <location>
        <begin position="234"/>
        <end position="243"/>
    </location>
</feature>
<feature type="non-terminal residue" evidence="3">
    <location>
        <position position="254"/>
    </location>
</feature>
<evidence type="ECO:0000256" key="1">
    <source>
        <dbReference type="SAM" id="MobiDB-lite"/>
    </source>
</evidence>